<dbReference type="SUPFAM" id="SSF46894">
    <property type="entry name" value="C-terminal effector domain of the bipartite response regulators"/>
    <property type="match status" value="1"/>
</dbReference>
<dbReference type="PANTHER" id="PTHR44688">
    <property type="entry name" value="DNA-BINDING TRANSCRIPTIONAL ACTIVATOR DEVR_DOSR"/>
    <property type="match status" value="1"/>
</dbReference>
<dbReference type="Proteomes" id="UP001500909">
    <property type="component" value="Unassembled WGS sequence"/>
</dbReference>
<evidence type="ECO:0000313" key="6">
    <source>
        <dbReference type="Proteomes" id="UP001500909"/>
    </source>
</evidence>
<organism evidence="5 6">
    <name type="scientific">Streptomyces olivaceiscleroticus</name>
    <dbReference type="NCBI Taxonomy" id="68245"/>
    <lineage>
        <taxon>Bacteria</taxon>
        <taxon>Bacillati</taxon>
        <taxon>Actinomycetota</taxon>
        <taxon>Actinomycetes</taxon>
        <taxon>Kitasatosporales</taxon>
        <taxon>Streptomycetaceae</taxon>
        <taxon>Streptomyces</taxon>
    </lineage>
</organism>
<proteinExistence type="predicted"/>
<evidence type="ECO:0000259" key="4">
    <source>
        <dbReference type="PROSITE" id="PS50043"/>
    </source>
</evidence>
<dbReference type="Pfam" id="PF00196">
    <property type="entry name" value="GerE"/>
    <property type="match status" value="1"/>
</dbReference>
<evidence type="ECO:0000256" key="2">
    <source>
        <dbReference type="ARBA" id="ARBA00023125"/>
    </source>
</evidence>
<comment type="caution">
    <text evidence="5">The sequence shown here is derived from an EMBL/GenBank/DDBJ whole genome shotgun (WGS) entry which is preliminary data.</text>
</comment>
<feature type="domain" description="HTH luxR-type" evidence="4">
    <location>
        <begin position="274"/>
        <end position="339"/>
    </location>
</feature>
<keyword evidence="1" id="KW-0805">Transcription regulation</keyword>
<keyword evidence="2" id="KW-0238">DNA-binding</keyword>
<dbReference type="EMBL" id="BAAABY010000032">
    <property type="protein sequence ID" value="GAA0475307.1"/>
    <property type="molecule type" value="Genomic_DNA"/>
</dbReference>
<evidence type="ECO:0000256" key="3">
    <source>
        <dbReference type="ARBA" id="ARBA00023163"/>
    </source>
</evidence>
<dbReference type="Gene3D" id="1.10.10.10">
    <property type="entry name" value="Winged helix-like DNA-binding domain superfamily/Winged helix DNA-binding domain"/>
    <property type="match status" value="1"/>
</dbReference>
<keyword evidence="6" id="KW-1185">Reference proteome</keyword>
<dbReference type="SMART" id="SM00421">
    <property type="entry name" value="HTH_LUXR"/>
    <property type="match status" value="1"/>
</dbReference>
<dbReference type="InterPro" id="IPR036388">
    <property type="entry name" value="WH-like_DNA-bd_sf"/>
</dbReference>
<name>A0ABN1AFP6_9ACTN</name>
<dbReference type="PROSITE" id="PS00622">
    <property type="entry name" value="HTH_LUXR_1"/>
    <property type="match status" value="1"/>
</dbReference>
<dbReference type="CDD" id="cd06170">
    <property type="entry name" value="LuxR_C_like"/>
    <property type="match status" value="1"/>
</dbReference>
<dbReference type="PROSITE" id="PS50043">
    <property type="entry name" value="HTH_LUXR_2"/>
    <property type="match status" value="1"/>
</dbReference>
<gene>
    <name evidence="5" type="ORF">GCM10010361_44630</name>
</gene>
<dbReference type="InterPro" id="IPR016032">
    <property type="entry name" value="Sig_transdc_resp-reg_C-effctor"/>
</dbReference>
<protein>
    <recommendedName>
        <fullName evidence="4">HTH luxR-type domain-containing protein</fullName>
    </recommendedName>
</protein>
<dbReference type="InterPro" id="IPR000792">
    <property type="entry name" value="Tscrpt_reg_LuxR_C"/>
</dbReference>
<keyword evidence="3" id="KW-0804">Transcription</keyword>
<evidence type="ECO:0000256" key="1">
    <source>
        <dbReference type="ARBA" id="ARBA00023015"/>
    </source>
</evidence>
<dbReference type="PANTHER" id="PTHR44688:SF16">
    <property type="entry name" value="DNA-BINDING TRANSCRIPTIONAL ACTIVATOR DEVR_DOSR"/>
    <property type="match status" value="1"/>
</dbReference>
<dbReference type="RefSeq" id="WP_346096915.1">
    <property type="nucleotide sequence ID" value="NZ_BAAABY010000032.1"/>
</dbReference>
<reference evidence="5 6" key="1">
    <citation type="journal article" date="2019" name="Int. J. Syst. Evol. Microbiol.">
        <title>The Global Catalogue of Microorganisms (GCM) 10K type strain sequencing project: providing services to taxonomists for standard genome sequencing and annotation.</title>
        <authorList>
            <consortium name="The Broad Institute Genomics Platform"/>
            <consortium name="The Broad Institute Genome Sequencing Center for Infectious Disease"/>
            <person name="Wu L."/>
            <person name="Ma J."/>
        </authorList>
    </citation>
    <scope>NUCLEOTIDE SEQUENCE [LARGE SCALE GENOMIC DNA]</scope>
    <source>
        <strain evidence="5 6">JCM 4805</strain>
    </source>
</reference>
<sequence>MGSSADAPTEGRAVPDPGAAAHALAVGRIASAPGLPALRAGAVLDRLRRLVPYEAGAVVLLVPQPRLLVTVAERDGAGRLRTAATGRAALRDSDRIAACGPAAAVHVCHHGDDPGHLPGWRHHLGRSGLPHAVLVGLFTSGRRYLGFVVLLSAAPPPPPAVRALLRGLAPSMADAVDPLRAPAAAAELLAGCTAGVALCRSGRALPLPGLPGHSSLRTGSPVLVLAAVIAARTAHLDFLQPSTVGQRYAYTRVTVLSCGPCPPYDVVAVVLLSPAGELYGLTRRELQIAGLIVEGCTNQRIASTLHIAERTVAAHIEHVLPKLGAASRTQIAVRVLARGLYLPSPARLGPPGTDT</sequence>
<accession>A0ABN1AFP6</accession>
<dbReference type="PRINTS" id="PR00038">
    <property type="entry name" value="HTHLUXR"/>
</dbReference>
<evidence type="ECO:0000313" key="5">
    <source>
        <dbReference type="EMBL" id="GAA0475307.1"/>
    </source>
</evidence>